<feature type="non-terminal residue" evidence="1">
    <location>
        <position position="1"/>
    </location>
</feature>
<proteinExistence type="predicted"/>
<reference evidence="1" key="1">
    <citation type="submission" date="2022-03" db="EMBL/GenBank/DDBJ databases">
        <authorList>
            <person name="Martin H S."/>
        </authorList>
    </citation>
    <scope>NUCLEOTIDE SEQUENCE</scope>
</reference>
<evidence type="ECO:0000313" key="2">
    <source>
        <dbReference type="Proteomes" id="UP000837857"/>
    </source>
</evidence>
<sequence>MANYAYNYPPQFSQMLPPNAEYASQGDGLREYCEMGNSKVKETKRSFDASHTQDPFSLPKPVRIEYPFPVKIKITIPITVSVPKPQWQPNG</sequence>
<keyword evidence="2" id="KW-1185">Reference proteome</keyword>
<organism evidence="1 2">
    <name type="scientific">Iphiclides podalirius</name>
    <name type="common">scarce swallowtail</name>
    <dbReference type="NCBI Taxonomy" id="110791"/>
    <lineage>
        <taxon>Eukaryota</taxon>
        <taxon>Metazoa</taxon>
        <taxon>Ecdysozoa</taxon>
        <taxon>Arthropoda</taxon>
        <taxon>Hexapoda</taxon>
        <taxon>Insecta</taxon>
        <taxon>Pterygota</taxon>
        <taxon>Neoptera</taxon>
        <taxon>Endopterygota</taxon>
        <taxon>Lepidoptera</taxon>
        <taxon>Glossata</taxon>
        <taxon>Ditrysia</taxon>
        <taxon>Papilionoidea</taxon>
        <taxon>Papilionidae</taxon>
        <taxon>Papilioninae</taxon>
        <taxon>Iphiclides</taxon>
    </lineage>
</organism>
<accession>A0ABN8IY89</accession>
<dbReference type="Proteomes" id="UP000837857">
    <property type="component" value="Chromosome 4"/>
</dbReference>
<gene>
    <name evidence="1" type="ORF">IPOD504_LOCUS13928</name>
</gene>
<name>A0ABN8IY89_9NEOP</name>
<dbReference type="EMBL" id="OW152816">
    <property type="protein sequence ID" value="CAH2067552.1"/>
    <property type="molecule type" value="Genomic_DNA"/>
</dbReference>
<protein>
    <submittedName>
        <fullName evidence="1">Uncharacterized protein</fullName>
    </submittedName>
</protein>
<evidence type="ECO:0000313" key="1">
    <source>
        <dbReference type="EMBL" id="CAH2067552.1"/>
    </source>
</evidence>